<evidence type="ECO:0000313" key="4">
    <source>
        <dbReference type="Proteomes" id="UP000829720"/>
    </source>
</evidence>
<feature type="region of interest" description="Disordered" evidence="1">
    <location>
        <begin position="151"/>
        <end position="223"/>
    </location>
</feature>
<gene>
    <name evidence="3" type="ORF">AGOR_G00232980</name>
</gene>
<dbReference type="OrthoDB" id="8955642at2759"/>
<protein>
    <recommendedName>
        <fullName evidence="5">Secretory calcium-binding phosphoprotein 9</fullName>
    </recommendedName>
</protein>
<evidence type="ECO:0008006" key="5">
    <source>
        <dbReference type="Google" id="ProtNLM"/>
    </source>
</evidence>
<reference evidence="3" key="1">
    <citation type="submission" date="2021-01" db="EMBL/GenBank/DDBJ databases">
        <authorList>
            <person name="Zahm M."/>
            <person name="Roques C."/>
            <person name="Cabau C."/>
            <person name="Klopp C."/>
            <person name="Donnadieu C."/>
            <person name="Jouanno E."/>
            <person name="Lampietro C."/>
            <person name="Louis A."/>
            <person name="Herpin A."/>
            <person name="Echchiki A."/>
            <person name="Berthelot C."/>
            <person name="Parey E."/>
            <person name="Roest-Crollius H."/>
            <person name="Braasch I."/>
            <person name="Postlethwait J."/>
            <person name="Bobe J."/>
            <person name="Montfort J."/>
            <person name="Bouchez O."/>
            <person name="Begum T."/>
            <person name="Mejri S."/>
            <person name="Adams A."/>
            <person name="Chen W.-J."/>
            <person name="Guiguen Y."/>
        </authorList>
    </citation>
    <scope>NUCLEOTIDE SEQUENCE</scope>
    <source>
        <tissue evidence="3">Blood</tissue>
    </source>
</reference>
<dbReference type="EMBL" id="JAERUA010000023">
    <property type="protein sequence ID" value="KAI1883574.1"/>
    <property type="molecule type" value="Genomic_DNA"/>
</dbReference>
<evidence type="ECO:0000313" key="3">
    <source>
        <dbReference type="EMBL" id="KAI1883574.1"/>
    </source>
</evidence>
<dbReference type="AlphaFoldDB" id="A0A8T3CKE6"/>
<sequence length="223" mass="23911">MKLIIFVALTAGILQVNAGKKLALITGLNGGLVTGLNPGIAVAGINPGIAVAGRLIAQPQIAQVLPFMQRPAIPVIPNFALPQQQQFPRQGVSANAGQPYYMGTPPNTFPQQGGQQGANPGQQQPMPSNWQGQPYYMGAQTQNTLMPQQRVNPDQQQTMGTPGRVGGDVRPQEDSVLGGPIKRYRRSRPRRVCVEAENEDPSDIAPTPIPTDAQPIPELLRMD</sequence>
<keyword evidence="2" id="KW-0732">Signal</keyword>
<feature type="signal peptide" evidence="2">
    <location>
        <begin position="1"/>
        <end position="18"/>
    </location>
</feature>
<feature type="region of interest" description="Disordered" evidence="1">
    <location>
        <begin position="102"/>
        <end position="135"/>
    </location>
</feature>
<dbReference type="Proteomes" id="UP000829720">
    <property type="component" value="Unassembled WGS sequence"/>
</dbReference>
<evidence type="ECO:0000256" key="1">
    <source>
        <dbReference type="SAM" id="MobiDB-lite"/>
    </source>
</evidence>
<name>A0A8T3CKE6_9TELE</name>
<feature type="compositionally biased region" description="Polar residues" evidence="1">
    <location>
        <begin position="151"/>
        <end position="160"/>
    </location>
</feature>
<accession>A0A8T3CKE6</accession>
<evidence type="ECO:0000256" key="2">
    <source>
        <dbReference type="SAM" id="SignalP"/>
    </source>
</evidence>
<organism evidence="3 4">
    <name type="scientific">Albula goreensis</name>
    <dbReference type="NCBI Taxonomy" id="1534307"/>
    <lineage>
        <taxon>Eukaryota</taxon>
        <taxon>Metazoa</taxon>
        <taxon>Chordata</taxon>
        <taxon>Craniata</taxon>
        <taxon>Vertebrata</taxon>
        <taxon>Euteleostomi</taxon>
        <taxon>Actinopterygii</taxon>
        <taxon>Neopterygii</taxon>
        <taxon>Teleostei</taxon>
        <taxon>Albuliformes</taxon>
        <taxon>Albulidae</taxon>
        <taxon>Albula</taxon>
    </lineage>
</organism>
<feature type="compositionally biased region" description="Basic residues" evidence="1">
    <location>
        <begin position="182"/>
        <end position="191"/>
    </location>
</feature>
<feature type="compositionally biased region" description="Low complexity" evidence="1">
    <location>
        <begin position="110"/>
        <end position="127"/>
    </location>
</feature>
<comment type="caution">
    <text evidence="3">The sequence shown here is derived from an EMBL/GenBank/DDBJ whole genome shotgun (WGS) entry which is preliminary data.</text>
</comment>
<feature type="chain" id="PRO_5035906964" description="Secretory calcium-binding phosphoprotein 9" evidence="2">
    <location>
        <begin position="19"/>
        <end position="223"/>
    </location>
</feature>
<keyword evidence="4" id="KW-1185">Reference proteome</keyword>
<proteinExistence type="predicted"/>